<reference evidence="1 2" key="1">
    <citation type="journal article" date="2020" name="ISME J.">
        <title>Uncovering the hidden diversity of litter-decomposition mechanisms in mushroom-forming fungi.</title>
        <authorList>
            <person name="Floudas D."/>
            <person name="Bentzer J."/>
            <person name="Ahren D."/>
            <person name="Johansson T."/>
            <person name="Persson P."/>
            <person name="Tunlid A."/>
        </authorList>
    </citation>
    <scope>NUCLEOTIDE SEQUENCE [LARGE SCALE GENOMIC DNA]</scope>
    <source>
        <strain evidence="1 2">CBS 146.42</strain>
    </source>
</reference>
<evidence type="ECO:0000313" key="1">
    <source>
        <dbReference type="EMBL" id="KAF5346044.1"/>
    </source>
</evidence>
<keyword evidence="2" id="KW-1185">Reference proteome</keyword>
<evidence type="ECO:0000313" key="2">
    <source>
        <dbReference type="Proteomes" id="UP000559027"/>
    </source>
</evidence>
<dbReference type="AlphaFoldDB" id="A0A8H5CRG4"/>
<protein>
    <submittedName>
        <fullName evidence="1">Uncharacterized protein</fullName>
    </submittedName>
</protein>
<name>A0A8H5CRG4_9AGAR</name>
<organism evidence="1 2">
    <name type="scientific">Leucocoprinus leucothites</name>
    <dbReference type="NCBI Taxonomy" id="201217"/>
    <lineage>
        <taxon>Eukaryota</taxon>
        <taxon>Fungi</taxon>
        <taxon>Dikarya</taxon>
        <taxon>Basidiomycota</taxon>
        <taxon>Agaricomycotina</taxon>
        <taxon>Agaricomycetes</taxon>
        <taxon>Agaricomycetidae</taxon>
        <taxon>Agaricales</taxon>
        <taxon>Agaricineae</taxon>
        <taxon>Agaricaceae</taxon>
        <taxon>Leucocoprinus</taxon>
    </lineage>
</organism>
<comment type="caution">
    <text evidence="1">The sequence shown here is derived from an EMBL/GenBank/DDBJ whole genome shotgun (WGS) entry which is preliminary data.</text>
</comment>
<sequence>MQHRSFTSYRSFPPRTEHGSVTPEFLVKVPCAIGKLWLVFQATLAKEKLGDFKVVKATQHAYHIDAKSWLRPRMLSPRRLRLPFTPSYQDVYLTPCRTPKGGYKQ</sequence>
<proteinExistence type="predicted"/>
<dbReference type="Proteomes" id="UP000559027">
    <property type="component" value="Unassembled WGS sequence"/>
</dbReference>
<accession>A0A8H5CRG4</accession>
<dbReference type="EMBL" id="JAACJO010000036">
    <property type="protein sequence ID" value="KAF5346044.1"/>
    <property type="molecule type" value="Genomic_DNA"/>
</dbReference>
<gene>
    <name evidence="1" type="ORF">D9756_010847</name>
</gene>